<evidence type="ECO:0000256" key="2">
    <source>
        <dbReference type="ARBA" id="ARBA00022617"/>
    </source>
</evidence>
<keyword evidence="3 6" id="KW-0479">Metal-binding</keyword>
<keyword evidence="8" id="KW-0732">Signal</keyword>
<feature type="signal peptide" evidence="8">
    <location>
        <begin position="1"/>
        <end position="24"/>
    </location>
</feature>
<dbReference type="InterPro" id="IPR002321">
    <property type="entry name" value="Cyt_c_II"/>
</dbReference>
<evidence type="ECO:0000256" key="7">
    <source>
        <dbReference type="PIRSR" id="PIRSR000027-2"/>
    </source>
</evidence>
<reference evidence="9 10" key="1">
    <citation type="submission" date="2016-11" db="EMBL/GenBank/DDBJ databases">
        <authorList>
            <person name="Jaros S."/>
            <person name="Januszkiewicz K."/>
            <person name="Wedrychowicz H."/>
        </authorList>
    </citation>
    <scope>NUCLEOTIDE SEQUENCE [LARGE SCALE GENOMIC DNA]</scope>
    <source>
        <strain evidence="9 10">DSM 26892</strain>
    </source>
</reference>
<keyword evidence="5 6" id="KW-0408">Iron</keyword>
<dbReference type="STRING" id="313368.SAMN04488012_101357"/>
<dbReference type="GO" id="GO:0009055">
    <property type="term" value="F:electron transfer activity"/>
    <property type="evidence" value="ECO:0007669"/>
    <property type="project" value="InterPro"/>
</dbReference>
<dbReference type="Gene3D" id="1.20.120.10">
    <property type="entry name" value="Cytochrome c/b562"/>
    <property type="match status" value="1"/>
</dbReference>
<feature type="binding site" description="axial binding residue" evidence="6">
    <location>
        <position position="146"/>
    </location>
    <ligand>
        <name>heme c</name>
        <dbReference type="ChEBI" id="CHEBI:61717"/>
    </ligand>
    <ligandPart>
        <name>Fe</name>
        <dbReference type="ChEBI" id="CHEBI:18248"/>
    </ligandPart>
</feature>
<keyword evidence="2 7" id="KW-0349">Heme</keyword>
<feature type="chain" id="PRO_5013382323" evidence="8">
    <location>
        <begin position="25"/>
        <end position="154"/>
    </location>
</feature>
<dbReference type="InterPro" id="IPR012127">
    <property type="entry name" value="Cyt_c_prime"/>
</dbReference>
<evidence type="ECO:0000256" key="4">
    <source>
        <dbReference type="ARBA" id="ARBA00022982"/>
    </source>
</evidence>
<feature type="binding site" description="covalent" evidence="7">
    <location>
        <position position="142"/>
    </location>
    <ligand>
        <name>heme c</name>
        <dbReference type="ChEBI" id="CHEBI:61717"/>
    </ligand>
</feature>
<dbReference type="GO" id="GO:0005506">
    <property type="term" value="F:iron ion binding"/>
    <property type="evidence" value="ECO:0007669"/>
    <property type="project" value="InterPro"/>
</dbReference>
<dbReference type="GO" id="GO:0022900">
    <property type="term" value="P:electron transport chain"/>
    <property type="evidence" value="ECO:0007669"/>
    <property type="project" value="InterPro"/>
</dbReference>
<dbReference type="InterPro" id="IPR010980">
    <property type="entry name" value="Cyt_c/b562"/>
</dbReference>
<dbReference type="GO" id="GO:0042597">
    <property type="term" value="C:periplasmic space"/>
    <property type="evidence" value="ECO:0007669"/>
    <property type="project" value="InterPro"/>
</dbReference>
<evidence type="ECO:0000313" key="9">
    <source>
        <dbReference type="EMBL" id="SHI43667.1"/>
    </source>
</evidence>
<dbReference type="SUPFAM" id="SSF47175">
    <property type="entry name" value="Cytochromes"/>
    <property type="match status" value="1"/>
</dbReference>
<dbReference type="InterPro" id="IPR015984">
    <property type="entry name" value="Cyt_c_prime_subgr"/>
</dbReference>
<dbReference type="PROSITE" id="PS51009">
    <property type="entry name" value="CYTCII"/>
    <property type="match status" value="1"/>
</dbReference>
<dbReference type="GO" id="GO:0020037">
    <property type="term" value="F:heme binding"/>
    <property type="evidence" value="ECO:0007669"/>
    <property type="project" value="InterPro"/>
</dbReference>
<keyword evidence="1" id="KW-0813">Transport</keyword>
<evidence type="ECO:0000256" key="1">
    <source>
        <dbReference type="ARBA" id="ARBA00022448"/>
    </source>
</evidence>
<comment type="PTM">
    <text evidence="7">Binds 1 heme group per subunit.</text>
</comment>
<dbReference type="EMBL" id="FQZA01000001">
    <property type="protein sequence ID" value="SHI43667.1"/>
    <property type="molecule type" value="Genomic_DNA"/>
</dbReference>
<dbReference type="Pfam" id="PF01322">
    <property type="entry name" value="Cytochrom_C_2"/>
    <property type="match status" value="1"/>
</dbReference>
<evidence type="ECO:0000256" key="5">
    <source>
        <dbReference type="ARBA" id="ARBA00023004"/>
    </source>
</evidence>
<dbReference type="PRINTS" id="PR00608">
    <property type="entry name" value="CYTCHROMECII"/>
</dbReference>
<proteinExistence type="predicted"/>
<name>A0A1M6B4T4_9RHOB</name>
<dbReference type="AlphaFoldDB" id="A0A1M6B4T4"/>
<feature type="binding site" description="covalent" evidence="7">
    <location>
        <position position="145"/>
    </location>
    <ligand>
        <name>heme c</name>
        <dbReference type="ChEBI" id="CHEBI:61717"/>
    </ligand>
</feature>
<keyword evidence="4" id="KW-0249">Electron transport</keyword>
<evidence type="ECO:0000313" key="10">
    <source>
        <dbReference type="Proteomes" id="UP000184040"/>
    </source>
</evidence>
<gene>
    <name evidence="9" type="ORF">SAMN04488012_101357</name>
</gene>
<dbReference type="PIRSF" id="PIRSF000027">
    <property type="entry name" value="Cytc_c_prime"/>
    <property type="match status" value="1"/>
</dbReference>
<evidence type="ECO:0000256" key="8">
    <source>
        <dbReference type="SAM" id="SignalP"/>
    </source>
</evidence>
<evidence type="ECO:0000256" key="6">
    <source>
        <dbReference type="PIRSR" id="PIRSR000027-1"/>
    </source>
</evidence>
<accession>A0A1M6B4T4</accession>
<sequence>MKRYFGQIAVVAGILVAVSATAQANLEGPVKARKQHMQLYGFNLGTLGDMAKGDREYDAALAQAAADRLVALSAMTQAGYYPAGTSSDEMEDSRALPVLFEQMDDYQALTNELNAAAEAMAAVAGDGVEQVQANMQALGQACGACHEDYRKPRE</sequence>
<dbReference type="Proteomes" id="UP000184040">
    <property type="component" value="Unassembled WGS sequence"/>
</dbReference>
<keyword evidence="10" id="KW-1185">Reference proteome</keyword>
<dbReference type="RefSeq" id="WP_073126015.1">
    <property type="nucleotide sequence ID" value="NZ_FQZA01000001.1"/>
</dbReference>
<protein>
    <submittedName>
        <fullName evidence="9">Cytochrome c556</fullName>
    </submittedName>
</protein>
<evidence type="ECO:0000256" key="3">
    <source>
        <dbReference type="ARBA" id="ARBA00022723"/>
    </source>
</evidence>
<organism evidence="9 10">
    <name type="scientific">Palleronia salina</name>
    <dbReference type="NCBI Taxonomy" id="313368"/>
    <lineage>
        <taxon>Bacteria</taxon>
        <taxon>Pseudomonadati</taxon>
        <taxon>Pseudomonadota</taxon>
        <taxon>Alphaproteobacteria</taxon>
        <taxon>Rhodobacterales</taxon>
        <taxon>Roseobacteraceae</taxon>
        <taxon>Palleronia</taxon>
    </lineage>
</organism>